<keyword evidence="4" id="KW-0443">Lipid metabolism</keyword>
<reference evidence="8" key="1">
    <citation type="journal article" date="2019" name="Int. J. Syst. Evol. Microbiol.">
        <title>The Global Catalogue of Microorganisms (GCM) 10K type strain sequencing project: providing services to taxonomists for standard genome sequencing and annotation.</title>
        <authorList>
            <consortium name="The Broad Institute Genomics Platform"/>
            <consortium name="The Broad Institute Genome Sequencing Center for Infectious Disease"/>
            <person name="Wu L."/>
            <person name="Ma J."/>
        </authorList>
    </citation>
    <scope>NUCLEOTIDE SEQUENCE [LARGE SCALE GENOMIC DNA]</scope>
    <source>
        <strain evidence="8">KCTC 42281</strain>
    </source>
</reference>
<evidence type="ECO:0000313" key="7">
    <source>
        <dbReference type="EMBL" id="MFC3704937.1"/>
    </source>
</evidence>
<dbReference type="SMART" id="SM00563">
    <property type="entry name" value="PlsC"/>
    <property type="match status" value="1"/>
</dbReference>
<evidence type="ECO:0000259" key="6">
    <source>
        <dbReference type="SMART" id="SM00563"/>
    </source>
</evidence>
<sequence length="266" mass="29212">MIFRIVFFLFVFVPFLIVVIPLQAIVLALRLPFWNLLPRLFHRIGCTFLGLRVTTIGEPFTGRPTLLVSNHISWTDIVAIGSVADVTFVAKREVSEWFFVGMMANLQRTIYVDRTRRSDAGRTAQAMGRHMAGGNAVLLFAEGQSDIGTHVLPFRSALIGAAQHAMIEAGASDVLIQPLTIAYTKLQGLPVSRNERSLIAWIKSKSVGQNIREILAGPVKDVTVAFGTPLALNEGDNRKQVTRAAEQQVRAMLVALNRGGALPKPE</sequence>
<evidence type="ECO:0000256" key="4">
    <source>
        <dbReference type="ARBA" id="ARBA00023098"/>
    </source>
</evidence>
<name>A0ABV7X034_9HYPH</name>
<dbReference type="GO" id="GO:0016746">
    <property type="term" value="F:acyltransferase activity"/>
    <property type="evidence" value="ECO:0007669"/>
    <property type="project" value="UniProtKB-KW"/>
</dbReference>
<dbReference type="PANTHER" id="PTHR10434">
    <property type="entry name" value="1-ACYL-SN-GLYCEROL-3-PHOSPHATE ACYLTRANSFERASE"/>
    <property type="match status" value="1"/>
</dbReference>
<evidence type="ECO:0000256" key="2">
    <source>
        <dbReference type="ARBA" id="ARBA00022516"/>
    </source>
</evidence>
<keyword evidence="5 7" id="KW-0012">Acyltransferase</keyword>
<comment type="caution">
    <text evidence="7">The sequence shown here is derived from an EMBL/GenBank/DDBJ whole genome shotgun (WGS) entry which is preliminary data.</text>
</comment>
<keyword evidence="8" id="KW-1185">Reference proteome</keyword>
<dbReference type="RefSeq" id="WP_380096671.1">
    <property type="nucleotide sequence ID" value="NZ_JBHRYD010000007.1"/>
</dbReference>
<evidence type="ECO:0000256" key="5">
    <source>
        <dbReference type="ARBA" id="ARBA00023315"/>
    </source>
</evidence>
<dbReference type="Proteomes" id="UP001595613">
    <property type="component" value="Unassembled WGS sequence"/>
</dbReference>
<feature type="domain" description="Phospholipid/glycerol acyltransferase" evidence="6">
    <location>
        <begin position="65"/>
        <end position="184"/>
    </location>
</feature>
<dbReference type="EMBL" id="JBHRYD010000007">
    <property type="protein sequence ID" value="MFC3704937.1"/>
    <property type="molecule type" value="Genomic_DNA"/>
</dbReference>
<accession>A0ABV7X034</accession>
<dbReference type="InterPro" id="IPR002123">
    <property type="entry name" value="Plipid/glycerol_acylTrfase"/>
</dbReference>
<organism evidence="7 8">
    <name type="scientific">Devosia honganensis</name>
    <dbReference type="NCBI Taxonomy" id="1610527"/>
    <lineage>
        <taxon>Bacteria</taxon>
        <taxon>Pseudomonadati</taxon>
        <taxon>Pseudomonadota</taxon>
        <taxon>Alphaproteobacteria</taxon>
        <taxon>Hyphomicrobiales</taxon>
        <taxon>Devosiaceae</taxon>
        <taxon>Devosia</taxon>
    </lineage>
</organism>
<evidence type="ECO:0000256" key="1">
    <source>
        <dbReference type="ARBA" id="ARBA00005189"/>
    </source>
</evidence>
<evidence type="ECO:0000256" key="3">
    <source>
        <dbReference type="ARBA" id="ARBA00022679"/>
    </source>
</evidence>
<evidence type="ECO:0000313" key="8">
    <source>
        <dbReference type="Proteomes" id="UP001595613"/>
    </source>
</evidence>
<dbReference type="PANTHER" id="PTHR10434:SF64">
    <property type="entry name" value="1-ACYL-SN-GLYCEROL-3-PHOSPHATE ACYLTRANSFERASE-RELATED"/>
    <property type="match status" value="1"/>
</dbReference>
<gene>
    <name evidence="7" type="ORF">ACFOOL_09220</name>
</gene>
<keyword evidence="3" id="KW-0808">Transferase</keyword>
<comment type="pathway">
    <text evidence="1">Lipid metabolism.</text>
</comment>
<proteinExistence type="predicted"/>
<dbReference type="Pfam" id="PF01553">
    <property type="entry name" value="Acyltransferase"/>
    <property type="match status" value="1"/>
</dbReference>
<protein>
    <submittedName>
        <fullName evidence="7">Lysophospholipid acyltransferase family protein</fullName>
    </submittedName>
</protein>
<keyword evidence="2" id="KW-0444">Lipid biosynthesis</keyword>
<dbReference type="CDD" id="cd07989">
    <property type="entry name" value="LPLAT_AGPAT-like"/>
    <property type="match status" value="1"/>
</dbReference>
<dbReference type="SUPFAM" id="SSF69593">
    <property type="entry name" value="Glycerol-3-phosphate (1)-acyltransferase"/>
    <property type="match status" value="1"/>
</dbReference>